<evidence type="ECO:0000313" key="10">
    <source>
        <dbReference type="Proteomes" id="UP001303373"/>
    </source>
</evidence>
<gene>
    <name evidence="9" type="ORF">R9X50_00515800</name>
</gene>
<dbReference type="SMART" id="SM00533">
    <property type="entry name" value="MUTSd"/>
    <property type="match status" value="1"/>
</dbReference>
<evidence type="ECO:0000256" key="1">
    <source>
        <dbReference type="ARBA" id="ARBA00006271"/>
    </source>
</evidence>
<dbReference type="SMART" id="SM00534">
    <property type="entry name" value="MUTSac"/>
    <property type="match status" value="1"/>
</dbReference>
<dbReference type="Gene3D" id="3.40.50.300">
    <property type="entry name" value="P-loop containing nucleotide triphosphate hydrolases"/>
    <property type="match status" value="1"/>
</dbReference>
<sequence length="985" mass="109010">MASIIALIAAHIATSCPFTADLNSSSLPQGALPPLAPEDPDLPAPKVYPPVLQGHLDNVRQFHDCVVLTRVGDFYEMYFDQVDEFAHLVNLKKAKRATVLGDVPMAGIPVSQLDRYLKMFVIDLGQKVAISEQVALSESERAKRQGAAMYDRKVTRVITAGTLIDENFVDAYENNYLLAIHFQEVPLLNESSSWEDARQKNIIVGLSWLDLSSGTFFTQASDLASLPSLVARLGPKEIILPSLIQSIEYSQLKIILGEGGYAVDFHPMQQVQTSVSAWTSMLERPISENEKDKFNEVEIAAGSLALDYVRNKLFDTNIKLQPPIRRSDHEYMEIDKQSLRGLEIRQTLRDNNFQGSLIHAVRRTVTKGGARLLSQRLVSPSLSLSVINNRLDLVQELVLCDGLREDMIALLRRTADIVRLVQKFSMGKGDADELLALAKTIEIMKQMATVLHDHIITKQQKSDEIDQTQISGLGFLWDILKRLDLAGPIKVAKTIQSSIDEEGLSRRHAVEDEERANAEEMAQDVEAADAAGSQVPRLVRRATRSKSTKDIDNGPEEIWIMRRTSSPTLERAHGEFSTLIADRQALTRQLRDDLKTESLTLKWSATLGHFCHVKNKGTKTTLSPLSDGHTPRLIGSTKTTRSFYLSSWTHLGVRLDAAKLRIRAEEDRVFTMLRAYVVENLMVLRRNAAVLDELDVACSSATLAKTQNLVRPHLNNSTAHHIIGGRHPTVDISLHSQGRAFTSNDCSVGTSITTPKTLVSTSTAPNTPPEHGSIYLITGPNMAGKSTYLRQNALLTLLAQAGMYVPATYAHIGLVDALHTRIGSSDSLYANESTFMTEMLETARILRTATPRSFVIMDEVGRGTTPEDGLAVAYAALWYLHDVCKARVLFATHFHALADLSVGLSGVERFCTDVSEDVVQQKGGLSPDTDDEAEAEITWRYDHKLRPGVNRRSHALKVARLAGVPEEAISMAKRMARKASQGDIK</sequence>
<accession>A0AAQ3RAP0</accession>
<dbReference type="InterPro" id="IPR045076">
    <property type="entry name" value="MutS"/>
</dbReference>
<dbReference type="Pfam" id="PF01624">
    <property type="entry name" value="MutS_I"/>
    <property type="match status" value="1"/>
</dbReference>
<dbReference type="GO" id="GO:0005739">
    <property type="term" value="C:mitochondrion"/>
    <property type="evidence" value="ECO:0007669"/>
    <property type="project" value="TreeGrafter"/>
</dbReference>
<evidence type="ECO:0000313" key="9">
    <source>
        <dbReference type="EMBL" id="WPH02296.1"/>
    </source>
</evidence>
<dbReference type="InterPro" id="IPR027417">
    <property type="entry name" value="P-loop_NTPase"/>
</dbReference>
<feature type="chain" id="PRO_5043045705" description="DNA mismatch repair proteins mutS family domain-containing protein" evidence="7">
    <location>
        <begin position="16"/>
        <end position="985"/>
    </location>
</feature>
<dbReference type="GO" id="GO:0030983">
    <property type="term" value="F:mismatched DNA binding"/>
    <property type="evidence" value="ECO:0007669"/>
    <property type="project" value="InterPro"/>
</dbReference>
<dbReference type="Pfam" id="PF05188">
    <property type="entry name" value="MutS_II"/>
    <property type="match status" value="1"/>
</dbReference>
<evidence type="ECO:0000259" key="8">
    <source>
        <dbReference type="PROSITE" id="PS00486"/>
    </source>
</evidence>
<keyword evidence="7" id="KW-0732">Signal</keyword>
<dbReference type="GO" id="GO:0005634">
    <property type="term" value="C:nucleus"/>
    <property type="evidence" value="ECO:0007669"/>
    <property type="project" value="TreeGrafter"/>
</dbReference>
<keyword evidence="5" id="KW-0238">DNA-binding</keyword>
<dbReference type="InterPro" id="IPR036187">
    <property type="entry name" value="DNA_mismatch_repair_MutS_sf"/>
</dbReference>
<dbReference type="PANTHER" id="PTHR11361">
    <property type="entry name" value="DNA MISMATCH REPAIR PROTEIN MUTS FAMILY MEMBER"/>
    <property type="match status" value="1"/>
</dbReference>
<keyword evidence="6" id="KW-0234">DNA repair</keyword>
<dbReference type="InterPro" id="IPR016151">
    <property type="entry name" value="DNA_mismatch_repair_MutS_N"/>
</dbReference>
<name>A0AAQ3RAP0_9PEZI</name>
<dbReference type="GO" id="GO:0043504">
    <property type="term" value="P:mitochondrial DNA repair"/>
    <property type="evidence" value="ECO:0007669"/>
    <property type="project" value="TreeGrafter"/>
</dbReference>
<dbReference type="InterPro" id="IPR007696">
    <property type="entry name" value="DNA_mismatch_repair_MutS_core"/>
</dbReference>
<dbReference type="AlphaFoldDB" id="A0AAQ3RAP0"/>
<comment type="similarity">
    <text evidence="1">Belongs to the DNA mismatch repair MutS family.</text>
</comment>
<evidence type="ECO:0000256" key="4">
    <source>
        <dbReference type="ARBA" id="ARBA00022840"/>
    </source>
</evidence>
<dbReference type="GO" id="GO:0005524">
    <property type="term" value="F:ATP binding"/>
    <property type="evidence" value="ECO:0007669"/>
    <property type="project" value="UniProtKB-KW"/>
</dbReference>
<dbReference type="EMBL" id="CP138587">
    <property type="protein sequence ID" value="WPH02296.1"/>
    <property type="molecule type" value="Genomic_DNA"/>
</dbReference>
<dbReference type="InterPro" id="IPR007695">
    <property type="entry name" value="DNA_mismatch_repair_MutS-lik_N"/>
</dbReference>
<keyword evidence="2" id="KW-0547">Nucleotide-binding</keyword>
<dbReference type="SUPFAM" id="SSF55271">
    <property type="entry name" value="DNA repair protein MutS, domain I"/>
    <property type="match status" value="1"/>
</dbReference>
<dbReference type="SUPFAM" id="SSF48334">
    <property type="entry name" value="DNA repair protein MutS, domain III"/>
    <property type="match status" value="1"/>
</dbReference>
<dbReference type="Pfam" id="PF00488">
    <property type="entry name" value="MutS_V"/>
    <property type="match status" value="1"/>
</dbReference>
<proteinExistence type="inferred from homology"/>
<protein>
    <recommendedName>
        <fullName evidence="8">DNA mismatch repair proteins mutS family domain-containing protein</fullName>
    </recommendedName>
</protein>
<dbReference type="PANTHER" id="PTHR11361:SF34">
    <property type="entry name" value="DNA MISMATCH REPAIR PROTEIN MSH1, MITOCHONDRIAL"/>
    <property type="match status" value="1"/>
</dbReference>
<dbReference type="InterPro" id="IPR007860">
    <property type="entry name" value="DNA_mmatch_repair_MutS_con_dom"/>
</dbReference>
<dbReference type="InterPro" id="IPR036678">
    <property type="entry name" value="MutS_con_dom_sf"/>
</dbReference>
<organism evidence="9 10">
    <name type="scientific">Acrodontium crateriforme</name>
    <dbReference type="NCBI Taxonomy" id="150365"/>
    <lineage>
        <taxon>Eukaryota</taxon>
        <taxon>Fungi</taxon>
        <taxon>Dikarya</taxon>
        <taxon>Ascomycota</taxon>
        <taxon>Pezizomycotina</taxon>
        <taxon>Dothideomycetes</taxon>
        <taxon>Dothideomycetidae</taxon>
        <taxon>Mycosphaerellales</taxon>
        <taxon>Teratosphaeriaceae</taxon>
        <taxon>Acrodontium</taxon>
    </lineage>
</organism>
<dbReference type="PIRSF" id="PIRSF037677">
    <property type="entry name" value="DNA_mis_repair_Msh6"/>
    <property type="match status" value="1"/>
</dbReference>
<dbReference type="GO" id="GO:0006298">
    <property type="term" value="P:mismatch repair"/>
    <property type="evidence" value="ECO:0007669"/>
    <property type="project" value="InterPro"/>
</dbReference>
<feature type="domain" description="DNA mismatch repair proteins mutS family" evidence="8">
    <location>
        <begin position="853"/>
        <end position="869"/>
    </location>
</feature>
<dbReference type="Gene3D" id="3.30.420.110">
    <property type="entry name" value="MutS, connector domain"/>
    <property type="match status" value="1"/>
</dbReference>
<dbReference type="InterPro" id="IPR000432">
    <property type="entry name" value="DNA_mismatch_repair_MutS_C"/>
</dbReference>
<dbReference type="SUPFAM" id="SSF52540">
    <property type="entry name" value="P-loop containing nucleoside triphosphate hydrolases"/>
    <property type="match status" value="1"/>
</dbReference>
<keyword evidence="3" id="KW-0227">DNA damage</keyword>
<dbReference type="SUPFAM" id="SSF53150">
    <property type="entry name" value="DNA repair protein MutS, domain II"/>
    <property type="match status" value="1"/>
</dbReference>
<keyword evidence="4" id="KW-0067">ATP-binding</keyword>
<feature type="signal peptide" evidence="7">
    <location>
        <begin position="1"/>
        <end position="15"/>
    </location>
</feature>
<dbReference type="Pfam" id="PF05192">
    <property type="entry name" value="MutS_III"/>
    <property type="match status" value="1"/>
</dbReference>
<keyword evidence="10" id="KW-1185">Reference proteome</keyword>
<evidence type="ECO:0000256" key="5">
    <source>
        <dbReference type="ARBA" id="ARBA00023125"/>
    </source>
</evidence>
<dbReference type="Gene3D" id="3.40.1170.10">
    <property type="entry name" value="DNA repair protein MutS, domain I"/>
    <property type="match status" value="1"/>
</dbReference>
<dbReference type="GO" id="GO:0140664">
    <property type="term" value="F:ATP-dependent DNA damage sensor activity"/>
    <property type="evidence" value="ECO:0007669"/>
    <property type="project" value="InterPro"/>
</dbReference>
<dbReference type="Proteomes" id="UP001303373">
    <property type="component" value="Chromosome 8"/>
</dbReference>
<dbReference type="Gene3D" id="1.10.1420.10">
    <property type="match status" value="1"/>
</dbReference>
<evidence type="ECO:0000256" key="6">
    <source>
        <dbReference type="ARBA" id="ARBA00023204"/>
    </source>
</evidence>
<dbReference type="InterPro" id="IPR017261">
    <property type="entry name" value="DNA_mismatch_repair_MutS/MSH"/>
</dbReference>
<dbReference type="PROSITE" id="PS00486">
    <property type="entry name" value="DNA_MISMATCH_REPAIR_2"/>
    <property type="match status" value="1"/>
</dbReference>
<reference evidence="9 10" key="1">
    <citation type="submission" date="2023-11" db="EMBL/GenBank/DDBJ databases">
        <title>An acidophilic fungus is an integral part of prey digestion in a carnivorous sundew plant.</title>
        <authorList>
            <person name="Tsai I.J."/>
        </authorList>
    </citation>
    <scope>NUCLEOTIDE SEQUENCE [LARGE SCALE GENOMIC DNA]</scope>
    <source>
        <strain evidence="9">169a</strain>
    </source>
</reference>
<evidence type="ECO:0000256" key="7">
    <source>
        <dbReference type="SAM" id="SignalP"/>
    </source>
</evidence>
<evidence type="ECO:0000256" key="2">
    <source>
        <dbReference type="ARBA" id="ARBA00022741"/>
    </source>
</evidence>
<evidence type="ECO:0000256" key="3">
    <source>
        <dbReference type="ARBA" id="ARBA00022763"/>
    </source>
</evidence>